<keyword evidence="5 6" id="KW-0472">Membrane</keyword>
<dbReference type="Pfam" id="PF00324">
    <property type="entry name" value="AA_permease"/>
    <property type="match status" value="1"/>
</dbReference>
<feature type="transmembrane region" description="Helical" evidence="6">
    <location>
        <begin position="284"/>
        <end position="302"/>
    </location>
</feature>
<feature type="transmembrane region" description="Helical" evidence="6">
    <location>
        <begin position="411"/>
        <end position="434"/>
    </location>
</feature>
<keyword evidence="4 6" id="KW-1133">Transmembrane helix</keyword>
<accession>A0A9P3EWA5</accession>
<evidence type="ECO:0000256" key="5">
    <source>
        <dbReference type="ARBA" id="ARBA00023136"/>
    </source>
</evidence>
<dbReference type="EMBL" id="BHVY01000007">
    <property type="protein sequence ID" value="GIJ90596.1"/>
    <property type="molecule type" value="Genomic_DNA"/>
</dbReference>
<evidence type="ECO:0000256" key="2">
    <source>
        <dbReference type="ARBA" id="ARBA00022448"/>
    </source>
</evidence>
<feature type="transmembrane region" description="Helical" evidence="6">
    <location>
        <begin position="80"/>
        <end position="108"/>
    </location>
</feature>
<dbReference type="AlphaFoldDB" id="A0A9P3EWA5"/>
<comment type="subcellular location">
    <subcellularLocation>
        <location evidence="1">Membrane</location>
        <topology evidence="1">Multi-pass membrane protein</topology>
    </subcellularLocation>
</comment>
<name>A0A9P3EWA5_9EURO</name>
<gene>
    <name evidence="8" type="ORF">Asppvi_009557</name>
</gene>
<proteinExistence type="predicted"/>
<reference evidence="8 9" key="1">
    <citation type="submission" date="2018-10" db="EMBL/GenBank/DDBJ databases">
        <title>Pan-genome distribution and transcriptional activeness of fungal secondary metabolism genes in Aspergillus section Fumigati.</title>
        <authorList>
            <person name="Takahashi H."/>
            <person name="Umemura M."/>
            <person name="Ninomiya A."/>
            <person name="Kusuya Y."/>
            <person name="Urayama S."/>
            <person name="Shimizu M."/>
            <person name="Watanabe A."/>
            <person name="Kamei K."/>
            <person name="Yaguchi T."/>
            <person name="Hagiwara D."/>
        </authorList>
    </citation>
    <scope>NUCLEOTIDE SEQUENCE [LARGE SCALE GENOMIC DNA]</scope>
    <source>
        <strain evidence="8 9">IFM 55266</strain>
    </source>
</reference>
<feature type="transmembrane region" description="Helical" evidence="6">
    <location>
        <begin position="120"/>
        <end position="143"/>
    </location>
</feature>
<evidence type="ECO:0000259" key="7">
    <source>
        <dbReference type="Pfam" id="PF00324"/>
    </source>
</evidence>
<dbReference type="FunFam" id="1.20.1740.10:FF:000001">
    <property type="entry name" value="Amino acid permease"/>
    <property type="match status" value="1"/>
</dbReference>
<dbReference type="GO" id="GO:0016020">
    <property type="term" value="C:membrane"/>
    <property type="evidence" value="ECO:0007669"/>
    <property type="project" value="UniProtKB-SubCell"/>
</dbReference>
<feature type="transmembrane region" description="Helical" evidence="6">
    <location>
        <begin position="322"/>
        <end position="349"/>
    </location>
</feature>
<dbReference type="InterPro" id="IPR050524">
    <property type="entry name" value="APC_YAT"/>
</dbReference>
<feature type="transmembrane region" description="Helical" evidence="6">
    <location>
        <begin position="195"/>
        <end position="213"/>
    </location>
</feature>
<evidence type="ECO:0000256" key="1">
    <source>
        <dbReference type="ARBA" id="ARBA00004141"/>
    </source>
</evidence>
<dbReference type="GeneID" id="67008167"/>
<keyword evidence="2" id="KW-0813">Transport</keyword>
<evidence type="ECO:0000256" key="3">
    <source>
        <dbReference type="ARBA" id="ARBA00022692"/>
    </source>
</evidence>
<protein>
    <recommendedName>
        <fullName evidence="7">Amino acid permease/ SLC12A domain-containing protein</fullName>
    </recommendedName>
</protein>
<evidence type="ECO:0000256" key="4">
    <source>
        <dbReference type="ARBA" id="ARBA00022989"/>
    </source>
</evidence>
<evidence type="ECO:0000313" key="8">
    <source>
        <dbReference type="EMBL" id="GIJ90596.1"/>
    </source>
</evidence>
<dbReference type="RefSeq" id="XP_043161342.1">
    <property type="nucleotide sequence ID" value="XM_043305407.1"/>
</dbReference>
<dbReference type="OrthoDB" id="3900342at2759"/>
<feature type="transmembrane region" description="Helical" evidence="6">
    <location>
        <begin position="380"/>
        <end position="399"/>
    </location>
</feature>
<sequence>MEAKADLFEPDMEKNPSDLSHNTDFAQAEIHTTSAVFLEQAGTKRRIKSRHAQMIAIGSAIGTGLFLGAGEALARGGPGFLLISYCLMAILVYGVFTAMIELTSFLPISGASIAYYSGRYVSPSLGFALGWLYFYSFAIIVAYELTSASILINYWPNDVPLAVWLTILLVAIVGLNLCPVHIFAESEFWFAGIKVLMIVGLLILSMVIMLGGGPTHDRLGFRYWNDPGAFNAYIVPGSEGQFTAFLWVWVFSGFSFYFGPELLVFTAGEMKNPRKNLSRASLRYCIRLAVFYILGALAIGVTCQSTSSGLTSGSTNANASPWVIAIRNAGISVLPSVVNAGILTSAWSAGNSYLFMSSRALYSLAVAGNAPKIFAKCNRYGLPIYAVLASSCFAPLCYLDCSTQTGVAFNWFVSLTNTSGYTSWIVCCIVYLRFRKARQAQGVTVPYTSKIQPYAGWICMFTFFVLLLCNGFTVFYPGQFTASGFLTTYLGIPLFLAFYFGHRLTIGRKYRWAYKPEEVDLIIGVEEVNADAEMWTRLEMMEQQQRGSTNPVWRVISAIWQ</sequence>
<keyword evidence="3 6" id="KW-0812">Transmembrane</keyword>
<feature type="transmembrane region" description="Helical" evidence="6">
    <location>
        <begin position="54"/>
        <end position="74"/>
    </location>
</feature>
<dbReference type="PANTHER" id="PTHR43341">
    <property type="entry name" value="AMINO ACID PERMEASE"/>
    <property type="match status" value="1"/>
</dbReference>
<evidence type="ECO:0000313" key="9">
    <source>
        <dbReference type="Proteomes" id="UP001043456"/>
    </source>
</evidence>
<dbReference type="PANTHER" id="PTHR43341:SF36">
    <property type="entry name" value="PROLINE-SPECIFIC PERMEASE"/>
    <property type="match status" value="1"/>
</dbReference>
<dbReference type="Proteomes" id="UP001043456">
    <property type="component" value="Unassembled WGS sequence"/>
</dbReference>
<evidence type="ECO:0000256" key="6">
    <source>
        <dbReference type="SAM" id="Phobius"/>
    </source>
</evidence>
<dbReference type="PIRSF" id="PIRSF006060">
    <property type="entry name" value="AA_transporter"/>
    <property type="match status" value="1"/>
</dbReference>
<feature type="transmembrane region" description="Helical" evidence="6">
    <location>
        <begin position="244"/>
        <end position="264"/>
    </location>
</feature>
<feature type="transmembrane region" description="Helical" evidence="6">
    <location>
        <begin position="454"/>
        <end position="476"/>
    </location>
</feature>
<feature type="transmembrane region" description="Helical" evidence="6">
    <location>
        <begin position="482"/>
        <end position="501"/>
    </location>
</feature>
<dbReference type="GO" id="GO:0015171">
    <property type="term" value="F:amino acid transmembrane transporter activity"/>
    <property type="evidence" value="ECO:0007669"/>
    <property type="project" value="TreeGrafter"/>
</dbReference>
<organism evidence="8 9">
    <name type="scientific">Aspergillus pseudoviridinutans</name>
    <dbReference type="NCBI Taxonomy" id="1517512"/>
    <lineage>
        <taxon>Eukaryota</taxon>
        <taxon>Fungi</taxon>
        <taxon>Dikarya</taxon>
        <taxon>Ascomycota</taxon>
        <taxon>Pezizomycotina</taxon>
        <taxon>Eurotiomycetes</taxon>
        <taxon>Eurotiomycetidae</taxon>
        <taxon>Eurotiales</taxon>
        <taxon>Aspergillaceae</taxon>
        <taxon>Aspergillus</taxon>
        <taxon>Aspergillus subgen. Fumigati</taxon>
    </lineage>
</organism>
<keyword evidence="9" id="KW-1185">Reference proteome</keyword>
<feature type="transmembrane region" description="Helical" evidence="6">
    <location>
        <begin position="163"/>
        <end position="183"/>
    </location>
</feature>
<feature type="domain" description="Amino acid permease/ SLC12A" evidence="7">
    <location>
        <begin position="51"/>
        <end position="511"/>
    </location>
</feature>
<dbReference type="Gene3D" id="1.20.1740.10">
    <property type="entry name" value="Amino acid/polyamine transporter I"/>
    <property type="match status" value="1"/>
</dbReference>
<dbReference type="InterPro" id="IPR004841">
    <property type="entry name" value="AA-permease/SLC12A_dom"/>
</dbReference>
<comment type="caution">
    <text evidence="8">The sequence shown here is derived from an EMBL/GenBank/DDBJ whole genome shotgun (WGS) entry which is preliminary data.</text>
</comment>